<sequence>MVRTHIVLVSFPTQEALNPTIQFAKNLKRMGVKVTILSSVSAQNRMTKASSQTPDGLTFIAFSDGYDDGLKLSDNQEHFMSEHKRRGSKALPELIMASSEEGCPVTGVVYAMLLPWADEVAREFLPSAPLWIQPATIFTLYFHYFNGYGDLVKKICNDPSCAIELPGLGKLTSRDVPTFMLPSNTFSFGLQGFKE</sequence>
<dbReference type="EMBL" id="CM045766">
    <property type="protein sequence ID" value="KAI8003790.1"/>
    <property type="molecule type" value="Genomic_DNA"/>
</dbReference>
<comment type="caution">
    <text evidence="1">The sequence shown here is derived from an EMBL/GenBank/DDBJ whole genome shotgun (WGS) entry which is preliminary data.</text>
</comment>
<organism evidence="1 2">
    <name type="scientific">Camellia lanceoleosa</name>
    <dbReference type="NCBI Taxonomy" id="1840588"/>
    <lineage>
        <taxon>Eukaryota</taxon>
        <taxon>Viridiplantae</taxon>
        <taxon>Streptophyta</taxon>
        <taxon>Embryophyta</taxon>
        <taxon>Tracheophyta</taxon>
        <taxon>Spermatophyta</taxon>
        <taxon>Magnoliopsida</taxon>
        <taxon>eudicotyledons</taxon>
        <taxon>Gunneridae</taxon>
        <taxon>Pentapetalae</taxon>
        <taxon>asterids</taxon>
        <taxon>Ericales</taxon>
        <taxon>Theaceae</taxon>
        <taxon>Camellia</taxon>
    </lineage>
</organism>
<gene>
    <name evidence="1" type="ORF">LOK49_LG08G02214</name>
</gene>
<accession>A0ACC0GRK6</accession>
<protein>
    <submittedName>
        <fullName evidence="1">Uncharacterized protein</fullName>
    </submittedName>
</protein>
<dbReference type="Proteomes" id="UP001060215">
    <property type="component" value="Chromosome 9"/>
</dbReference>
<evidence type="ECO:0000313" key="1">
    <source>
        <dbReference type="EMBL" id="KAI8003790.1"/>
    </source>
</evidence>
<proteinExistence type="predicted"/>
<keyword evidence="2" id="KW-1185">Reference proteome</keyword>
<evidence type="ECO:0000313" key="2">
    <source>
        <dbReference type="Proteomes" id="UP001060215"/>
    </source>
</evidence>
<reference evidence="1 2" key="1">
    <citation type="journal article" date="2022" name="Plant J.">
        <title>Chromosome-level genome of Camellia lanceoleosa provides a valuable resource for understanding genome evolution and self-incompatibility.</title>
        <authorList>
            <person name="Gong W."/>
            <person name="Xiao S."/>
            <person name="Wang L."/>
            <person name="Liao Z."/>
            <person name="Chang Y."/>
            <person name="Mo W."/>
            <person name="Hu G."/>
            <person name="Li W."/>
            <person name="Zhao G."/>
            <person name="Zhu H."/>
            <person name="Hu X."/>
            <person name="Ji K."/>
            <person name="Xiang X."/>
            <person name="Song Q."/>
            <person name="Yuan D."/>
            <person name="Jin S."/>
            <person name="Zhang L."/>
        </authorList>
    </citation>
    <scope>NUCLEOTIDE SEQUENCE [LARGE SCALE GENOMIC DNA]</scope>
    <source>
        <strain evidence="1">SQ_2022a</strain>
    </source>
</reference>
<name>A0ACC0GRK6_9ERIC</name>